<dbReference type="GO" id="GO:0005524">
    <property type="term" value="F:ATP binding"/>
    <property type="evidence" value="ECO:0007669"/>
    <property type="project" value="UniProtKB-UniRule"/>
</dbReference>
<dbReference type="PROSITE" id="PS00108">
    <property type="entry name" value="PROTEIN_KINASE_ST"/>
    <property type="match status" value="1"/>
</dbReference>
<evidence type="ECO:0000313" key="7">
    <source>
        <dbReference type="Proteomes" id="UP000054928"/>
    </source>
</evidence>
<evidence type="ECO:0000256" key="1">
    <source>
        <dbReference type="ARBA" id="ARBA00022741"/>
    </source>
</evidence>
<reference evidence="7" key="1">
    <citation type="submission" date="2014-09" db="EMBL/GenBank/DDBJ databases">
        <authorList>
            <person name="Sharma Rahul"/>
            <person name="Thines Marco"/>
        </authorList>
    </citation>
    <scope>NUCLEOTIDE SEQUENCE [LARGE SCALE GENOMIC DNA]</scope>
</reference>
<evidence type="ECO:0000256" key="4">
    <source>
        <dbReference type="RuleBase" id="RU000304"/>
    </source>
</evidence>
<keyword evidence="1 3" id="KW-0547">Nucleotide-binding</keyword>
<accession>A0A0P1AUJ2</accession>
<sequence>MLRFRQIATLRLKSTQNDVNLQRQLKHCSINALKCTYQTQAYHVPKPSTKRPLTLAFAGVAALSVGLEDQSEGATQVRAAFEHQPIQKWQLFDQIGAGAYGVVRLGMHETSGEVAAVKIVSLENPDYKRSYPSLEREIGALRLVKALGGHDSIIDLRDVYVEGRKLFLVTELVRGGELFEQIVAFGSFSEIKAREVAREIASALSFLHRHGLVHKDVKPENILLTGQVVDSHSNEVFYSSRPDKNSCLVKLADFGSAGPADTSVNLDDVGTAAYLPPELLTSGVCTSACDMWALGCVLYITLCGSHPFDLDGLSSDSVVEHRVKTEAINFDFGPWENLSFEAKDLISKLLVKDPALRLTADQVLQHPWIIASTEATSISCLPNSLPIVAGQPIPVNSV</sequence>
<evidence type="ECO:0000256" key="3">
    <source>
        <dbReference type="PROSITE-ProRule" id="PRU10141"/>
    </source>
</evidence>
<dbReference type="Proteomes" id="UP000054928">
    <property type="component" value="Unassembled WGS sequence"/>
</dbReference>
<dbReference type="GeneID" id="36395627"/>
<dbReference type="InterPro" id="IPR011009">
    <property type="entry name" value="Kinase-like_dom_sf"/>
</dbReference>
<name>A0A0P1AUJ2_PLAHL</name>
<dbReference type="InterPro" id="IPR008271">
    <property type="entry name" value="Ser/Thr_kinase_AS"/>
</dbReference>
<feature type="domain" description="Protein kinase" evidence="5">
    <location>
        <begin position="89"/>
        <end position="369"/>
    </location>
</feature>
<dbReference type="PANTHER" id="PTHR24347">
    <property type="entry name" value="SERINE/THREONINE-PROTEIN KINASE"/>
    <property type="match status" value="1"/>
</dbReference>
<keyword evidence="2 3" id="KW-0067">ATP-binding</keyword>
<evidence type="ECO:0000259" key="5">
    <source>
        <dbReference type="PROSITE" id="PS50011"/>
    </source>
</evidence>
<proteinExistence type="inferred from homology"/>
<comment type="similarity">
    <text evidence="4">Belongs to the protein kinase superfamily.</text>
</comment>
<keyword evidence="4" id="KW-0723">Serine/threonine-protein kinase</keyword>
<dbReference type="RefSeq" id="XP_024580654.1">
    <property type="nucleotide sequence ID" value="XM_024730371.1"/>
</dbReference>
<dbReference type="SUPFAM" id="SSF56112">
    <property type="entry name" value="Protein kinase-like (PK-like)"/>
    <property type="match status" value="1"/>
</dbReference>
<dbReference type="InterPro" id="IPR000719">
    <property type="entry name" value="Prot_kinase_dom"/>
</dbReference>
<dbReference type="STRING" id="4781.A0A0P1AUJ2"/>
<dbReference type="AlphaFoldDB" id="A0A0P1AUJ2"/>
<dbReference type="Pfam" id="PF00069">
    <property type="entry name" value="Pkinase"/>
    <property type="match status" value="1"/>
</dbReference>
<keyword evidence="6" id="KW-0808">Transferase</keyword>
<protein>
    <submittedName>
        <fullName evidence="6">Camk protein kinase</fullName>
    </submittedName>
</protein>
<dbReference type="SMART" id="SM00220">
    <property type="entry name" value="S_TKc"/>
    <property type="match status" value="1"/>
</dbReference>
<dbReference type="OMA" id="SACDMWA"/>
<dbReference type="FunFam" id="1.10.510.10:FF:000571">
    <property type="entry name" value="Maternal embryonic leucine zipper kinase"/>
    <property type="match status" value="1"/>
</dbReference>
<keyword evidence="6" id="KW-0418">Kinase</keyword>
<dbReference type="Gene3D" id="3.30.200.20">
    <property type="entry name" value="Phosphorylase Kinase, domain 1"/>
    <property type="match status" value="1"/>
</dbReference>
<dbReference type="InterPro" id="IPR017441">
    <property type="entry name" value="Protein_kinase_ATP_BS"/>
</dbReference>
<feature type="binding site" evidence="3">
    <location>
        <position position="118"/>
    </location>
    <ligand>
        <name>ATP</name>
        <dbReference type="ChEBI" id="CHEBI:30616"/>
    </ligand>
</feature>
<dbReference type="GO" id="GO:0004674">
    <property type="term" value="F:protein serine/threonine kinase activity"/>
    <property type="evidence" value="ECO:0007669"/>
    <property type="project" value="UniProtKB-KW"/>
</dbReference>
<dbReference type="PROSITE" id="PS00107">
    <property type="entry name" value="PROTEIN_KINASE_ATP"/>
    <property type="match status" value="1"/>
</dbReference>
<evidence type="ECO:0000256" key="2">
    <source>
        <dbReference type="ARBA" id="ARBA00022840"/>
    </source>
</evidence>
<dbReference type="Gene3D" id="1.10.510.10">
    <property type="entry name" value="Transferase(Phosphotransferase) domain 1"/>
    <property type="match status" value="1"/>
</dbReference>
<organism evidence="6 7">
    <name type="scientific">Plasmopara halstedii</name>
    <name type="common">Downy mildew of sunflower</name>
    <dbReference type="NCBI Taxonomy" id="4781"/>
    <lineage>
        <taxon>Eukaryota</taxon>
        <taxon>Sar</taxon>
        <taxon>Stramenopiles</taxon>
        <taxon>Oomycota</taxon>
        <taxon>Peronosporomycetes</taxon>
        <taxon>Peronosporales</taxon>
        <taxon>Peronosporaceae</taxon>
        <taxon>Plasmopara</taxon>
    </lineage>
</organism>
<keyword evidence="7" id="KW-1185">Reference proteome</keyword>
<dbReference type="EMBL" id="CCYD01001138">
    <property type="protein sequence ID" value="CEG44285.1"/>
    <property type="molecule type" value="Genomic_DNA"/>
</dbReference>
<dbReference type="OrthoDB" id="40902at2759"/>
<evidence type="ECO:0000313" key="6">
    <source>
        <dbReference type="EMBL" id="CEG44285.1"/>
    </source>
</evidence>
<dbReference type="PROSITE" id="PS50011">
    <property type="entry name" value="PROTEIN_KINASE_DOM"/>
    <property type="match status" value="1"/>
</dbReference>